<protein>
    <recommendedName>
        <fullName evidence="3">Molybdopterin cofactor biosynthesis C (MoaC) domain-containing protein</fullName>
    </recommendedName>
</protein>
<dbReference type="InterPro" id="IPR050105">
    <property type="entry name" value="MoCo_biosynth_MoaA/MoaC"/>
</dbReference>
<dbReference type="Gene3D" id="3.30.70.640">
    <property type="entry name" value="Molybdopterin cofactor biosynthesis C (MoaC) domain"/>
    <property type="match status" value="1"/>
</dbReference>
<dbReference type="InterPro" id="IPR002820">
    <property type="entry name" value="Mopterin_CF_biosynth-C_dom"/>
</dbReference>
<reference evidence="4" key="1">
    <citation type="submission" date="2021-01" db="EMBL/GenBank/DDBJ databases">
        <authorList>
            <person name="Corre E."/>
            <person name="Pelletier E."/>
            <person name="Niang G."/>
            <person name="Scheremetjew M."/>
            <person name="Finn R."/>
            <person name="Kale V."/>
            <person name="Holt S."/>
            <person name="Cochrane G."/>
            <person name="Meng A."/>
            <person name="Brown T."/>
            <person name="Cohen L."/>
        </authorList>
    </citation>
    <scope>NUCLEOTIDE SEQUENCE</scope>
    <source>
        <strain evidence="4">OF101</strain>
    </source>
</reference>
<organism evidence="4">
    <name type="scientific">Alexandrium catenella</name>
    <name type="common">Red tide dinoflagellate</name>
    <name type="synonym">Gonyaulax catenella</name>
    <dbReference type="NCBI Taxonomy" id="2925"/>
    <lineage>
        <taxon>Eukaryota</taxon>
        <taxon>Sar</taxon>
        <taxon>Alveolata</taxon>
        <taxon>Dinophyceae</taxon>
        <taxon>Gonyaulacales</taxon>
        <taxon>Pyrocystaceae</taxon>
        <taxon>Alexandrium</taxon>
    </lineage>
</organism>
<gene>
    <name evidence="4" type="ORF">ACAT0790_LOCUS28367</name>
</gene>
<sequence length="212" mass="21228">MAGGLSRCTGALRRAAGHRAAAAPTLFPGGAPRPALLEGRARCIGGPAGSCRGLAAAAGGGEGIARAQMVDVSAKAPTSRRARAACTVQVGAAVAKALAEGSVEKGDVLTVSEVAGIMAAKRTPDLLPLCHPLPLSRASVRCRLDLPNNAVQVEADISCTGPTGVEMESLTAAAAAALCIYDMCKPINKGIVISDLRLLSKSGGKSGDYVAE</sequence>
<evidence type="ECO:0000256" key="1">
    <source>
        <dbReference type="ARBA" id="ARBA00005046"/>
    </source>
</evidence>
<dbReference type="InterPro" id="IPR036522">
    <property type="entry name" value="MoaC_sf"/>
</dbReference>
<dbReference type="GO" id="GO:0006777">
    <property type="term" value="P:Mo-molybdopterin cofactor biosynthetic process"/>
    <property type="evidence" value="ECO:0007669"/>
    <property type="project" value="UniProtKB-KW"/>
</dbReference>
<feature type="domain" description="Molybdopterin cofactor biosynthesis C (MoaC)" evidence="3">
    <location>
        <begin position="69"/>
        <end position="204"/>
    </location>
</feature>
<dbReference type="EMBL" id="HBGE01046979">
    <property type="protein sequence ID" value="CAD9143943.1"/>
    <property type="molecule type" value="Transcribed_RNA"/>
</dbReference>
<evidence type="ECO:0000313" key="4">
    <source>
        <dbReference type="EMBL" id="CAD9143943.1"/>
    </source>
</evidence>
<name>A0A7S1W1L7_ALECA</name>
<keyword evidence="2" id="KW-0501">Molybdenum cofactor biosynthesis</keyword>
<dbReference type="NCBIfam" id="NF006870">
    <property type="entry name" value="PRK09364.1"/>
    <property type="match status" value="1"/>
</dbReference>
<dbReference type="InterPro" id="IPR023045">
    <property type="entry name" value="MoaC"/>
</dbReference>
<dbReference type="UniPathway" id="UPA00344"/>
<dbReference type="NCBIfam" id="TIGR00581">
    <property type="entry name" value="moaC"/>
    <property type="match status" value="1"/>
</dbReference>
<dbReference type="SUPFAM" id="SSF55040">
    <property type="entry name" value="Molybdenum cofactor biosynthesis protein C, MoaC"/>
    <property type="match status" value="1"/>
</dbReference>
<dbReference type="PANTHER" id="PTHR22960">
    <property type="entry name" value="MOLYBDOPTERIN COFACTOR SYNTHESIS PROTEIN A"/>
    <property type="match status" value="1"/>
</dbReference>
<evidence type="ECO:0000256" key="2">
    <source>
        <dbReference type="ARBA" id="ARBA00023150"/>
    </source>
</evidence>
<dbReference type="AlphaFoldDB" id="A0A7S1W1L7"/>
<comment type="pathway">
    <text evidence="1">Cofactor biosynthesis; molybdopterin biosynthesis.</text>
</comment>
<accession>A0A7S1W1L7</accession>
<proteinExistence type="predicted"/>
<evidence type="ECO:0000259" key="3">
    <source>
        <dbReference type="Pfam" id="PF01967"/>
    </source>
</evidence>
<dbReference type="Pfam" id="PF01967">
    <property type="entry name" value="MoaC"/>
    <property type="match status" value="1"/>
</dbReference>